<feature type="transmembrane region" description="Helical" evidence="6">
    <location>
        <begin position="280"/>
        <end position="304"/>
    </location>
</feature>
<evidence type="ECO:0000259" key="8">
    <source>
        <dbReference type="Pfam" id="PF12704"/>
    </source>
</evidence>
<evidence type="ECO:0000313" key="9">
    <source>
        <dbReference type="EMBL" id="MBC8602794.1"/>
    </source>
</evidence>
<feature type="transmembrane region" description="Helical" evidence="6">
    <location>
        <begin position="21"/>
        <end position="42"/>
    </location>
</feature>
<evidence type="ECO:0000259" key="7">
    <source>
        <dbReference type="Pfam" id="PF02687"/>
    </source>
</evidence>
<dbReference type="PANTHER" id="PTHR30572">
    <property type="entry name" value="MEMBRANE COMPONENT OF TRANSPORTER-RELATED"/>
    <property type="match status" value="1"/>
</dbReference>
<feature type="transmembrane region" description="Helical" evidence="6">
    <location>
        <begin position="730"/>
        <end position="753"/>
    </location>
</feature>
<dbReference type="InterPro" id="IPR025857">
    <property type="entry name" value="MacB_PCD"/>
</dbReference>
<protein>
    <submittedName>
        <fullName evidence="10">ABC transporter permease</fullName>
    </submittedName>
    <submittedName>
        <fullName evidence="9">FtsX-like permease family protein</fullName>
    </submittedName>
</protein>
<evidence type="ECO:0000256" key="4">
    <source>
        <dbReference type="ARBA" id="ARBA00022989"/>
    </source>
</evidence>
<dbReference type="EMBL" id="QREV01000037">
    <property type="protein sequence ID" value="RDU48490.1"/>
    <property type="molecule type" value="Genomic_DNA"/>
</dbReference>
<reference evidence="9 12" key="2">
    <citation type="submission" date="2020-08" db="EMBL/GenBank/DDBJ databases">
        <title>Genome public.</title>
        <authorList>
            <person name="Liu C."/>
            <person name="Sun Q."/>
        </authorList>
    </citation>
    <scope>NUCLEOTIDE SEQUENCE [LARGE SCALE GENOMIC DNA]</scope>
    <source>
        <strain evidence="9 12">426_9</strain>
    </source>
</reference>
<feature type="domain" description="MacB-like periplasmic core" evidence="8">
    <location>
        <begin position="491"/>
        <end position="636"/>
    </location>
</feature>
<evidence type="ECO:0000313" key="12">
    <source>
        <dbReference type="Proteomes" id="UP000629596"/>
    </source>
</evidence>
<feature type="transmembrane region" description="Helical" evidence="6">
    <location>
        <begin position="417"/>
        <end position="435"/>
    </location>
</feature>
<dbReference type="PANTHER" id="PTHR30572:SF18">
    <property type="entry name" value="ABC-TYPE MACROLIDE FAMILY EXPORT SYSTEM PERMEASE COMPONENT 2"/>
    <property type="match status" value="1"/>
</dbReference>
<gene>
    <name evidence="10" type="ORF">DWU89_14190</name>
    <name evidence="9" type="ORF">H8784_13830</name>
</gene>
<evidence type="ECO:0000256" key="3">
    <source>
        <dbReference type="ARBA" id="ARBA00022692"/>
    </source>
</evidence>
<dbReference type="Proteomes" id="UP000629596">
    <property type="component" value="Unassembled WGS sequence"/>
</dbReference>
<reference evidence="10 11" key="1">
    <citation type="submission" date="2018-07" db="EMBL/GenBank/DDBJ databases">
        <title>Parabacteroides acidifaciens nov. sp., isolated from human feces.</title>
        <authorList>
            <person name="Wang Y.J."/>
        </authorList>
    </citation>
    <scope>NUCLEOTIDE SEQUENCE [LARGE SCALE GENOMIC DNA]</scope>
    <source>
        <strain evidence="10 11">426-9</strain>
    </source>
</reference>
<feature type="domain" description="MacB-like periplasmic core" evidence="8">
    <location>
        <begin position="21"/>
        <end position="241"/>
    </location>
</feature>
<name>A0A3D8HCL7_9BACT</name>
<accession>A0A3D8HCL7</accession>
<dbReference type="EMBL" id="JACRTI010000037">
    <property type="protein sequence ID" value="MBC8602794.1"/>
    <property type="molecule type" value="Genomic_DNA"/>
</dbReference>
<dbReference type="RefSeq" id="WP_115500291.1">
    <property type="nucleotide sequence ID" value="NZ_JACRTI010000037.1"/>
</dbReference>
<keyword evidence="4 6" id="KW-1133">Transmembrane helix</keyword>
<dbReference type="InterPro" id="IPR003838">
    <property type="entry name" value="ABC3_permease_C"/>
</dbReference>
<organism evidence="10 11">
    <name type="scientific">Parabacteroides acidifaciens</name>
    <dbReference type="NCBI Taxonomy" id="2290935"/>
    <lineage>
        <taxon>Bacteria</taxon>
        <taxon>Pseudomonadati</taxon>
        <taxon>Bacteroidota</taxon>
        <taxon>Bacteroidia</taxon>
        <taxon>Bacteroidales</taxon>
        <taxon>Tannerellaceae</taxon>
        <taxon>Parabacteroides</taxon>
    </lineage>
</organism>
<evidence type="ECO:0000313" key="11">
    <source>
        <dbReference type="Proteomes" id="UP000256321"/>
    </source>
</evidence>
<dbReference type="AlphaFoldDB" id="A0A3D8HCL7"/>
<keyword evidence="12" id="KW-1185">Reference proteome</keyword>
<proteinExistence type="predicted"/>
<dbReference type="InterPro" id="IPR050250">
    <property type="entry name" value="Macrolide_Exporter_MacB"/>
</dbReference>
<keyword evidence="2" id="KW-1003">Cell membrane</keyword>
<feature type="transmembrane region" description="Helical" evidence="6">
    <location>
        <begin position="365"/>
        <end position="390"/>
    </location>
</feature>
<feature type="transmembrane region" description="Helical" evidence="6">
    <location>
        <begin position="765"/>
        <end position="784"/>
    </location>
</feature>
<evidence type="ECO:0000313" key="10">
    <source>
        <dbReference type="EMBL" id="RDU48490.1"/>
    </source>
</evidence>
<feature type="transmembrane region" description="Helical" evidence="6">
    <location>
        <begin position="676"/>
        <end position="697"/>
    </location>
</feature>
<evidence type="ECO:0000256" key="5">
    <source>
        <dbReference type="ARBA" id="ARBA00023136"/>
    </source>
</evidence>
<dbReference type="GO" id="GO:0005886">
    <property type="term" value="C:plasma membrane"/>
    <property type="evidence" value="ECO:0007669"/>
    <property type="project" value="UniProtKB-SubCell"/>
</dbReference>
<evidence type="ECO:0000256" key="2">
    <source>
        <dbReference type="ARBA" id="ARBA00022475"/>
    </source>
</evidence>
<dbReference type="Pfam" id="PF12704">
    <property type="entry name" value="MacB_PCD"/>
    <property type="match status" value="2"/>
</dbReference>
<keyword evidence="5 6" id="KW-0472">Membrane</keyword>
<dbReference type="Pfam" id="PF02687">
    <property type="entry name" value="FtsX"/>
    <property type="match status" value="2"/>
</dbReference>
<feature type="domain" description="ABC3 transporter permease C-terminal" evidence="7">
    <location>
        <begin position="681"/>
        <end position="794"/>
    </location>
</feature>
<dbReference type="GO" id="GO:0022857">
    <property type="term" value="F:transmembrane transporter activity"/>
    <property type="evidence" value="ECO:0007669"/>
    <property type="project" value="TreeGrafter"/>
</dbReference>
<sequence length="801" mass="92068">MLLQHYIKIAFRNLLKYKVQSIISIVGLAIGLICFTYGWNWYRYETSYDGFYPQASNIYRVYGIDKQTGKKVEQLPLILARKLKKDFPEVKETTQIYSKFGSTFHYGKTRLEDPDEEFIDEQYFHFFPRPVICGKKDDILKTLDEIALTRSFAVKYFKTPEEALGKTLRNGYREHITIVSVLEDAPKNSMMQTDVYELDKFDHERENRITEEMQWKQQSTIIYLMLEPTTNIQAFEKKINAYISEHDYNRSLRLKLARLTEVRHTFGSELTFNLSYIRTFTITGLLLLLCVFFNFTNLLLNRIYLRNKEMKLRNAIGADKKNMIFQLLLELTLLVWISFLLACCLLEITAGGFSRIFETTLQQDVLLSHLCIITGLSWLLLTGICLPLFLRFVRTPSLLVSGGIAPTRKSTFRKTSMTLQLGICIFFLMSTFIMSRQISFMKHKDLGFKKDGLIQLAMTFNDREGISREISTLAILKGFTQAGIFSITHEPQTQNEVEWDGKSLDFAPNFQVLQVGSNFPEVFDIPIVKGRFVDEADMISGHNPRFPCTKAVINEEAARIMNVGDPIGKKISVWDYSTYSDGTRGRAEMEIVGVIKDFQSASLRNPILPQVIVIDGSKWTSYAYYARTESGKEKAAIKAIRNVFKKHAKQGDPSTCEVQSINQILDQLSTSENASLQLFTLLAVFCTLISIFGLYSISSSNMEQRRKEIAVRKVMGASARTIVEMFFREYLAIVLIANLLALPLAWLFMQNWLQQYAYRSSVQPWMYIAIILFTTIIIICTVLYQTIRAARTNPAETIKSE</sequence>
<evidence type="ECO:0000256" key="1">
    <source>
        <dbReference type="ARBA" id="ARBA00004651"/>
    </source>
</evidence>
<feature type="transmembrane region" description="Helical" evidence="6">
    <location>
        <begin position="325"/>
        <end position="353"/>
    </location>
</feature>
<keyword evidence="3 6" id="KW-0812">Transmembrane</keyword>
<evidence type="ECO:0000256" key="6">
    <source>
        <dbReference type="SAM" id="Phobius"/>
    </source>
</evidence>
<dbReference type="Proteomes" id="UP000256321">
    <property type="component" value="Unassembled WGS sequence"/>
</dbReference>
<feature type="domain" description="ABC3 transporter permease C-terminal" evidence="7">
    <location>
        <begin position="283"/>
        <end position="394"/>
    </location>
</feature>
<comment type="subcellular location">
    <subcellularLocation>
        <location evidence="1">Cell membrane</location>
        <topology evidence="1">Multi-pass membrane protein</topology>
    </subcellularLocation>
</comment>
<comment type="caution">
    <text evidence="10">The sequence shown here is derived from an EMBL/GenBank/DDBJ whole genome shotgun (WGS) entry which is preliminary data.</text>
</comment>